<reference evidence="8 9" key="1">
    <citation type="journal article" date="2014" name="Int. J. Syst. Evol. Microbiol.">
        <title>Phylogenomics and the dynamic genome evolution of the genus Streptococcus.</title>
        <authorList>
            <consortium name="The Broad Institute Genome Sequencing Platform"/>
            <person name="Richards V.P."/>
            <person name="Palmer S.R."/>
            <person name="Pavinski Bitar P.D."/>
            <person name="Qin X."/>
            <person name="Weinstock G.M."/>
            <person name="Highlander S.K."/>
            <person name="Town C.D."/>
            <person name="Burne R.A."/>
            <person name="Stanhope M.J."/>
        </authorList>
    </citation>
    <scope>NUCLEOTIDE SEQUENCE [LARGE SCALE GENOMIC DNA]</scope>
    <source>
        <strain evidence="8 9">2285-97</strain>
    </source>
</reference>
<keyword evidence="3 6" id="KW-0812">Transmembrane</keyword>
<feature type="transmembrane region" description="Helical" evidence="6">
    <location>
        <begin position="76"/>
        <end position="94"/>
    </location>
</feature>
<feature type="transmembrane region" description="Helical" evidence="6">
    <location>
        <begin position="100"/>
        <end position="122"/>
    </location>
</feature>
<feature type="transmembrane region" description="Helical" evidence="6">
    <location>
        <begin position="194"/>
        <end position="214"/>
    </location>
</feature>
<feature type="transmembrane region" description="Helical" evidence="6">
    <location>
        <begin position="253"/>
        <end position="274"/>
    </location>
</feature>
<evidence type="ECO:0000256" key="2">
    <source>
        <dbReference type="ARBA" id="ARBA00022448"/>
    </source>
</evidence>
<feature type="transmembrane region" description="Helical" evidence="6">
    <location>
        <begin position="134"/>
        <end position="153"/>
    </location>
</feature>
<feature type="domain" description="Major facilitator superfamily (MFS) profile" evidence="7">
    <location>
        <begin position="7"/>
        <end position="445"/>
    </location>
</feature>
<sequence>MNTNKWRVMPAIIATAILSFCGVLIETSMNVTFPTLMTEFNVKATSIQWVTTGNLLAVAAIVPLSAYLIKNFSEKFIFTLANAFFIAGVIIDSFAPSLFILLIGRISQGIGTGIALPLLYHIILEKIPFEKRGLVMGVATMTTSLAPALGPTYGGLVLASLGWKMIFSLLLPLLIVSTLVGLSSIPNKHIQKTTSLNVSAFIFLGIGLSSLLLAIEKLSFVWLILSLSSLVIFYFLNKRKVLLNLHVFKNKPYLILLIAVLIFQMVPLALSFVLPNHIQLVLEKTSTQAGLFMFPGSILVAILAPLSGILLDKIGPFKPIMIGLGIILFGLVGMSLLFPYAPFFILLLCDITVKLGMGLSGSNLISSTLTKLDKHEATDGNSILNTLQQFSGAFATAVASQIFSLGQNSELKNGAAIGGRNAVIFLVIMVILAISCVLYLKKEKEL</sequence>
<evidence type="ECO:0000259" key="7">
    <source>
        <dbReference type="PROSITE" id="PS50850"/>
    </source>
</evidence>
<dbReference type="eggNOG" id="COG2814">
    <property type="taxonomic scope" value="Bacteria"/>
</dbReference>
<evidence type="ECO:0000313" key="9">
    <source>
        <dbReference type="Proteomes" id="UP000005388"/>
    </source>
</evidence>
<keyword evidence="4 6" id="KW-1133">Transmembrane helix</keyword>
<dbReference type="Gene3D" id="1.20.1720.10">
    <property type="entry name" value="Multidrug resistance protein D"/>
    <property type="match status" value="1"/>
</dbReference>
<evidence type="ECO:0000256" key="6">
    <source>
        <dbReference type="SAM" id="Phobius"/>
    </source>
</evidence>
<dbReference type="EMBL" id="AEUZ02000001">
    <property type="protein sequence ID" value="EHJ57049.1"/>
    <property type="molecule type" value="Genomic_DNA"/>
</dbReference>
<gene>
    <name evidence="8" type="ORF">STRUR_1090</name>
</gene>
<feature type="transmembrane region" description="Helical" evidence="6">
    <location>
        <begin position="165"/>
        <end position="182"/>
    </location>
</feature>
<feature type="transmembrane region" description="Helical" evidence="6">
    <location>
        <begin position="422"/>
        <end position="440"/>
    </location>
</feature>
<feature type="transmembrane region" description="Helical" evidence="6">
    <location>
        <begin position="289"/>
        <end position="311"/>
    </location>
</feature>
<name>G5KFT2_9STRE</name>
<dbReference type="Pfam" id="PF07690">
    <property type="entry name" value="MFS_1"/>
    <property type="match status" value="1"/>
</dbReference>
<evidence type="ECO:0000313" key="8">
    <source>
        <dbReference type="EMBL" id="EHJ57049.1"/>
    </source>
</evidence>
<dbReference type="Gene3D" id="1.20.1250.20">
    <property type="entry name" value="MFS general substrate transporter like domains"/>
    <property type="match status" value="1"/>
</dbReference>
<comment type="subcellular location">
    <subcellularLocation>
        <location evidence="1">Cell membrane</location>
        <topology evidence="1">Multi-pass membrane protein</topology>
    </subcellularLocation>
</comment>
<keyword evidence="9" id="KW-1185">Reference proteome</keyword>
<comment type="caution">
    <text evidence="8">The sequence shown here is derived from an EMBL/GenBank/DDBJ whole genome shotgun (WGS) entry which is preliminary data.</text>
</comment>
<proteinExistence type="predicted"/>
<dbReference type="GO" id="GO:0022857">
    <property type="term" value="F:transmembrane transporter activity"/>
    <property type="evidence" value="ECO:0007669"/>
    <property type="project" value="InterPro"/>
</dbReference>
<evidence type="ECO:0000256" key="4">
    <source>
        <dbReference type="ARBA" id="ARBA00022989"/>
    </source>
</evidence>
<dbReference type="GO" id="GO:0005886">
    <property type="term" value="C:plasma membrane"/>
    <property type="evidence" value="ECO:0007669"/>
    <property type="project" value="UniProtKB-SubCell"/>
</dbReference>
<feature type="transmembrane region" description="Helical" evidence="6">
    <location>
        <begin position="220"/>
        <end position="237"/>
    </location>
</feature>
<dbReference type="PANTHER" id="PTHR42718:SF9">
    <property type="entry name" value="MAJOR FACILITATOR SUPERFAMILY MULTIDRUG TRANSPORTER MFSC"/>
    <property type="match status" value="1"/>
</dbReference>
<evidence type="ECO:0000256" key="3">
    <source>
        <dbReference type="ARBA" id="ARBA00022692"/>
    </source>
</evidence>
<keyword evidence="5 6" id="KW-0472">Membrane</keyword>
<dbReference type="PANTHER" id="PTHR42718">
    <property type="entry name" value="MAJOR FACILITATOR SUPERFAMILY MULTIDRUG TRANSPORTER MFSC"/>
    <property type="match status" value="1"/>
</dbReference>
<dbReference type="PROSITE" id="PS50850">
    <property type="entry name" value="MFS"/>
    <property type="match status" value="1"/>
</dbReference>
<keyword evidence="2" id="KW-0813">Transport</keyword>
<feature type="transmembrane region" description="Helical" evidence="6">
    <location>
        <begin position="323"/>
        <end position="348"/>
    </location>
</feature>
<dbReference type="PRINTS" id="PR01036">
    <property type="entry name" value="TCRTETB"/>
</dbReference>
<dbReference type="InterPro" id="IPR011701">
    <property type="entry name" value="MFS"/>
</dbReference>
<dbReference type="InterPro" id="IPR020846">
    <property type="entry name" value="MFS_dom"/>
</dbReference>
<dbReference type="InterPro" id="IPR036259">
    <property type="entry name" value="MFS_trans_sf"/>
</dbReference>
<accession>G5KFT2</accession>
<dbReference type="AlphaFoldDB" id="G5KFT2"/>
<dbReference type="Proteomes" id="UP000005388">
    <property type="component" value="Unassembled WGS sequence"/>
</dbReference>
<organism evidence="8 9">
    <name type="scientific">Streptococcus urinalis 2285-97</name>
    <dbReference type="NCBI Taxonomy" id="764291"/>
    <lineage>
        <taxon>Bacteria</taxon>
        <taxon>Bacillati</taxon>
        <taxon>Bacillota</taxon>
        <taxon>Bacilli</taxon>
        <taxon>Lactobacillales</taxon>
        <taxon>Streptococcaceae</taxon>
        <taxon>Streptococcus</taxon>
    </lineage>
</organism>
<dbReference type="SUPFAM" id="SSF103473">
    <property type="entry name" value="MFS general substrate transporter"/>
    <property type="match status" value="1"/>
</dbReference>
<feature type="transmembrane region" description="Helical" evidence="6">
    <location>
        <begin position="49"/>
        <end position="69"/>
    </location>
</feature>
<dbReference type="STRING" id="764291.STRUR_1090"/>
<evidence type="ECO:0000256" key="1">
    <source>
        <dbReference type="ARBA" id="ARBA00004651"/>
    </source>
</evidence>
<evidence type="ECO:0000256" key="5">
    <source>
        <dbReference type="ARBA" id="ARBA00023136"/>
    </source>
</evidence>
<protein>
    <submittedName>
        <fullName evidence="8">Transporter, major facilitator family protein</fullName>
    </submittedName>
</protein>
<dbReference type="RefSeq" id="WP_006739780.1">
    <property type="nucleotide sequence ID" value="NZ_AEUZ02000001.1"/>
</dbReference>